<reference evidence="2 3" key="1">
    <citation type="submission" date="2021-04" db="EMBL/GenBank/DDBJ databases">
        <authorList>
            <person name="Bliznina A."/>
        </authorList>
    </citation>
    <scope>NUCLEOTIDE SEQUENCE [LARGE SCALE GENOMIC DNA]</scope>
</reference>
<dbReference type="InterPro" id="IPR043128">
    <property type="entry name" value="Rev_trsase/Diguanyl_cyclase"/>
</dbReference>
<evidence type="ECO:0000256" key="1">
    <source>
        <dbReference type="SAM" id="MobiDB-lite"/>
    </source>
</evidence>
<dbReference type="Gene3D" id="3.30.70.270">
    <property type="match status" value="1"/>
</dbReference>
<protein>
    <submittedName>
        <fullName evidence="2">Oidioi.mRNA.OKI2018_I69.YSR.g17087.t1.cds</fullName>
    </submittedName>
</protein>
<dbReference type="PANTHER" id="PTHR33050:SF7">
    <property type="entry name" value="RIBONUCLEASE H"/>
    <property type="match status" value="1"/>
</dbReference>
<evidence type="ECO:0000313" key="2">
    <source>
        <dbReference type="EMBL" id="CAG5101436.1"/>
    </source>
</evidence>
<feature type="region of interest" description="Disordered" evidence="1">
    <location>
        <begin position="199"/>
        <end position="221"/>
    </location>
</feature>
<dbReference type="PANTHER" id="PTHR33050">
    <property type="entry name" value="REVERSE TRANSCRIPTASE DOMAIN-CONTAINING PROTEIN"/>
    <property type="match status" value="1"/>
</dbReference>
<name>A0ABN7SNA7_OIKDI</name>
<accession>A0ABN7SNA7</accession>
<feature type="compositionally biased region" description="Basic residues" evidence="1">
    <location>
        <begin position="200"/>
        <end position="209"/>
    </location>
</feature>
<dbReference type="EMBL" id="OU015570">
    <property type="protein sequence ID" value="CAG5101436.1"/>
    <property type="molecule type" value="Genomic_DNA"/>
</dbReference>
<gene>
    <name evidence="2" type="ORF">OKIOD_LOCUS8645</name>
</gene>
<dbReference type="SUPFAM" id="SSF56672">
    <property type="entry name" value="DNA/RNA polymerases"/>
    <property type="match status" value="1"/>
</dbReference>
<evidence type="ECO:0000313" key="3">
    <source>
        <dbReference type="Proteomes" id="UP001158576"/>
    </source>
</evidence>
<dbReference type="InterPro" id="IPR052055">
    <property type="entry name" value="Hepadnavirus_pol/RT"/>
</dbReference>
<dbReference type="Gene3D" id="3.10.10.10">
    <property type="entry name" value="HIV Type 1 Reverse Transcriptase, subunit A, domain 1"/>
    <property type="match status" value="1"/>
</dbReference>
<keyword evidence="3" id="KW-1185">Reference proteome</keyword>
<dbReference type="InterPro" id="IPR043502">
    <property type="entry name" value="DNA/RNA_pol_sf"/>
</dbReference>
<sequence length="754" mass="85924">MITEADLVDRCDINTSALSISQKAAITKAAQIISGKTFMPTKADEQGTILFDLLIEMPAETSQFLADIEQSENLAITINKEMAALYRMCNVNLKPKQAIYNEAELAVLLIDAKGDDEKLVAEFKWLSQILFEIKGENPINCHRHGNLRHGDEGSTHVAARSRVALAIPLDEPCDWYPKGPRGPLRREVTGSLRLDEFLKSRRPPKRNHKAKGDGAGEGLFPDADEMNSRTYVALGFAKIDQAIEKGLDNWAESKSPQPKPEPPRQVVQHRPVITTPTDDDGFEGGYMQHVKRRREMNRKAQMEAELHVFRLDNEKAKAWLGGLKNGEGLPDKRQEVRSLTLYQEEDDKSAPYWSDAQWKQYSVEALQTFQRVIDGDVEPDWNLVRFRSEKDFKCGTFADNVDLWLIFINYLPEKLRPEAYHDIHQGISLFQNLMHVPVKKAKRYKNFKVASYYKTNPDNELKMKSRMKGEDRYRVGKFHYTRQIHYPVFADGDNFGKPLVIKNSKGTNKHIGVIANQIKKWMESAALEYRPPEAKHSILMMANWVVVPKQGEEQWRTCYNGGPLKVLERYTQPCHLDSAGQVLKILKKGDLLSKWDDKSGFHHLTLDPFSRNLAFCQLGGNLFRYRGAAFGLPAIPGHYQLCNGTPVNYLRKQGIRCFLYLDDRLLIVRPSSPAQARNFLNGSKTPRELVAALLLFTLLGTFINRKKSTPRPLQVLEFLGFTINTIDCTIAIPRAKWERFKQEAAAVRKKNVST</sequence>
<organism evidence="2 3">
    <name type="scientific">Oikopleura dioica</name>
    <name type="common">Tunicate</name>
    <dbReference type="NCBI Taxonomy" id="34765"/>
    <lineage>
        <taxon>Eukaryota</taxon>
        <taxon>Metazoa</taxon>
        <taxon>Chordata</taxon>
        <taxon>Tunicata</taxon>
        <taxon>Appendicularia</taxon>
        <taxon>Copelata</taxon>
        <taxon>Oikopleuridae</taxon>
        <taxon>Oikopleura</taxon>
    </lineage>
</organism>
<dbReference type="Proteomes" id="UP001158576">
    <property type="component" value="Chromosome YSR"/>
</dbReference>
<proteinExistence type="predicted"/>